<dbReference type="Proteomes" id="UP000178912">
    <property type="component" value="Unassembled WGS sequence"/>
</dbReference>
<evidence type="ECO:0000256" key="4">
    <source>
        <dbReference type="ARBA" id="ARBA00022825"/>
    </source>
</evidence>
<gene>
    <name evidence="8" type="ORF">RAG0_16724</name>
</gene>
<dbReference type="PROSITE" id="PS51892">
    <property type="entry name" value="SUBTILASE"/>
    <property type="match status" value="1"/>
</dbReference>
<dbReference type="CDD" id="cd04842">
    <property type="entry name" value="Peptidases_S8_Kp43_protease"/>
    <property type="match status" value="1"/>
</dbReference>
<dbReference type="EMBL" id="FJUX01000178">
    <property type="protein sequence ID" value="CZT13144.1"/>
    <property type="molecule type" value="Genomic_DNA"/>
</dbReference>
<dbReference type="GO" id="GO:0006508">
    <property type="term" value="P:proteolysis"/>
    <property type="evidence" value="ECO:0007669"/>
    <property type="project" value="UniProtKB-KW"/>
</dbReference>
<proteinExistence type="inferred from homology"/>
<dbReference type="InterPro" id="IPR000209">
    <property type="entry name" value="Peptidase_S8/S53_dom"/>
</dbReference>
<dbReference type="InterPro" id="IPR015500">
    <property type="entry name" value="Peptidase_S8_subtilisin-rel"/>
</dbReference>
<dbReference type="PROSITE" id="PS00138">
    <property type="entry name" value="SUBTILASE_SER"/>
    <property type="match status" value="1"/>
</dbReference>
<evidence type="ECO:0000313" key="8">
    <source>
        <dbReference type="EMBL" id="CZT13144.1"/>
    </source>
</evidence>
<dbReference type="InterPro" id="IPR034058">
    <property type="entry name" value="TagA/B/C/D_pept_dom"/>
</dbReference>
<evidence type="ECO:0000256" key="3">
    <source>
        <dbReference type="ARBA" id="ARBA00022801"/>
    </source>
</evidence>
<accession>A0A1E1LRN1</accession>
<dbReference type="InterPro" id="IPR036852">
    <property type="entry name" value="Peptidase_S8/S53_dom_sf"/>
</dbReference>
<name>A0A1E1LRN1_9HELO</name>
<feature type="active site" description="Charge relay system" evidence="5">
    <location>
        <position position="212"/>
    </location>
</feature>
<evidence type="ECO:0000313" key="9">
    <source>
        <dbReference type="Proteomes" id="UP000178912"/>
    </source>
</evidence>
<evidence type="ECO:0000256" key="2">
    <source>
        <dbReference type="ARBA" id="ARBA00022670"/>
    </source>
</evidence>
<sequence length="663" mass="71653">MSKPITVNGNVLVVAEEATSLHARFTNYLYIKGRGAITTEQKRQLASVGVTIFEYIGENTYICRYLPEDLTPIRALDFVEHANVFPNRLKTSPYLDNAIKADEQNATAALYKINVILHKGENATDEFVENLLGVAGIDRNELSVDHNIIQVTATAESIANIGKLDAVQSIQEFIQNAVHNNLARKDLQVPDGTRTVAGHMYEGSDQIIAVADTGFDLGDEKNTHPAFEGRVLALLSEGRSSTSGKKNDFEGHGTHVAGSVLGDGHSKTMGGSIRGTAPKAKLVFQSLLKEQVENQKPELYTPPNLWDLFITPYESLNARIATNSWGPNWRGAGSRQVPYNSDAGAIDRFMWHHPDHVILFSAGNDGAEPSTTSAHIGGNSAAKNSICVGATESSRGSSNYRYERLPAAGNPQLVAAFSSRGPTFEERLKPDVVAPGVAILSAASRDESVNDIRRNKFGVTDDKLWMFSSGTSMATPLVAGCCAVLREALANAGLQKPSAALIKALLVNGAVDLHVPREQQGFGRVDLQNSLMSVEKQTDGINGFADSSNNSAMTLEEGELWLHTITVPQTVTSGFLKVTLAYSDRHGPVLQNNLCLKVQVHEVGGDTVIEKRGNEHLRAENNVEQVSCPLSAGSTVVVTVVAERIARLDDSQSFSVVWAVYQL</sequence>
<comment type="similarity">
    <text evidence="1 5">Belongs to the peptidase S8 family.</text>
</comment>
<dbReference type="Gene3D" id="2.60.120.380">
    <property type="match status" value="1"/>
</dbReference>
<dbReference type="OrthoDB" id="3556949at2759"/>
<dbReference type="Gene3D" id="3.40.50.200">
    <property type="entry name" value="Peptidase S8/S53 domain"/>
    <property type="match status" value="1"/>
</dbReference>
<dbReference type="Pfam" id="PF00082">
    <property type="entry name" value="Peptidase_S8"/>
    <property type="match status" value="1"/>
</dbReference>
<feature type="domain" description="Peptidase S8/S53" evidence="7">
    <location>
        <begin position="203"/>
        <end position="523"/>
    </location>
</feature>
<protein>
    <recommendedName>
        <fullName evidence="7">Peptidase S8/S53 domain-containing protein</fullName>
    </recommendedName>
</protein>
<keyword evidence="9" id="KW-1185">Reference proteome</keyword>
<evidence type="ECO:0000259" key="7">
    <source>
        <dbReference type="Pfam" id="PF00082"/>
    </source>
</evidence>
<dbReference type="InterPro" id="IPR051048">
    <property type="entry name" value="Peptidase_S8/S53_subtilisin"/>
</dbReference>
<dbReference type="GO" id="GO:0004252">
    <property type="term" value="F:serine-type endopeptidase activity"/>
    <property type="evidence" value="ECO:0007669"/>
    <property type="project" value="UniProtKB-UniRule"/>
</dbReference>
<evidence type="ECO:0000256" key="1">
    <source>
        <dbReference type="ARBA" id="ARBA00011073"/>
    </source>
</evidence>
<dbReference type="PRINTS" id="PR00723">
    <property type="entry name" value="SUBTILISIN"/>
</dbReference>
<evidence type="ECO:0000256" key="5">
    <source>
        <dbReference type="PROSITE-ProRule" id="PRU01240"/>
    </source>
</evidence>
<dbReference type="PROSITE" id="PS00137">
    <property type="entry name" value="SUBTILASE_HIS"/>
    <property type="match status" value="1"/>
</dbReference>
<feature type="active site" description="Charge relay system" evidence="5">
    <location>
        <position position="252"/>
    </location>
</feature>
<keyword evidence="2 5" id="KW-0645">Protease</keyword>
<keyword evidence="4 5" id="KW-0720">Serine protease</keyword>
<keyword evidence="3 5" id="KW-0378">Hydrolase</keyword>
<feature type="region of interest" description="Disordered" evidence="6">
    <location>
        <begin position="242"/>
        <end position="265"/>
    </location>
</feature>
<dbReference type="InterPro" id="IPR023828">
    <property type="entry name" value="Peptidase_S8_Ser-AS"/>
</dbReference>
<dbReference type="InterPro" id="IPR022398">
    <property type="entry name" value="Peptidase_S8_His-AS"/>
</dbReference>
<evidence type="ECO:0000256" key="6">
    <source>
        <dbReference type="SAM" id="MobiDB-lite"/>
    </source>
</evidence>
<organism evidence="8 9">
    <name type="scientific">Rhynchosporium agropyri</name>
    <dbReference type="NCBI Taxonomy" id="914238"/>
    <lineage>
        <taxon>Eukaryota</taxon>
        <taxon>Fungi</taxon>
        <taxon>Dikarya</taxon>
        <taxon>Ascomycota</taxon>
        <taxon>Pezizomycotina</taxon>
        <taxon>Leotiomycetes</taxon>
        <taxon>Helotiales</taxon>
        <taxon>Ploettnerulaceae</taxon>
        <taxon>Rhynchosporium</taxon>
    </lineage>
</organism>
<reference evidence="9" key="1">
    <citation type="submission" date="2016-03" db="EMBL/GenBank/DDBJ databases">
        <authorList>
            <person name="Guldener U."/>
        </authorList>
    </citation>
    <scope>NUCLEOTIDE SEQUENCE [LARGE SCALE GENOMIC DNA]</scope>
    <source>
        <strain evidence="9">04CH-RAC-A.6.1</strain>
    </source>
</reference>
<dbReference type="SUPFAM" id="SSF52743">
    <property type="entry name" value="Subtilisin-like"/>
    <property type="match status" value="1"/>
</dbReference>
<dbReference type="AlphaFoldDB" id="A0A1E1LRN1"/>
<dbReference type="InterPro" id="IPR008979">
    <property type="entry name" value="Galactose-bd-like_sf"/>
</dbReference>
<dbReference type="PANTHER" id="PTHR43399:SF4">
    <property type="entry name" value="CELL WALL-ASSOCIATED PROTEASE"/>
    <property type="match status" value="1"/>
</dbReference>
<dbReference type="PANTHER" id="PTHR43399">
    <property type="entry name" value="SUBTILISIN-RELATED"/>
    <property type="match status" value="1"/>
</dbReference>
<dbReference type="SUPFAM" id="SSF49785">
    <property type="entry name" value="Galactose-binding domain-like"/>
    <property type="match status" value="1"/>
</dbReference>
<feature type="active site" description="Charge relay system" evidence="5">
    <location>
        <position position="472"/>
    </location>
</feature>